<sequence length="346" mass="40075">MISQGSYGCIFYPGMDCKGKPMHTKKGKRPEFVTKIQRKKATSIVEEEVGKKIMNIKNYEDFFAPVIDSCPLSIGSIENDEIKKCDFLSKSVDINNDVKFQSNKLKYVGKHTFSSYLMKLFKTHPKRLFRTIMNSYRHLLKGIDLLASNGLIHYDIHDRNVMVDSKKTNPILIDFGLTIQNMPDCDKKGFYVYAPDYDVWCFDICLINYLLHEVSTESTERISNEILFKVLDEYIEKNSVWEHFTSDEKDKYKTQMQTYLKGLENKSAEDIIDELIGYWKSWDNYSVSVLFLNNLNMFGNGIGIDIGNDIEKDFKESLKKIVASTPSERPIAKTTILETKQKYSIH</sequence>
<protein>
    <recommendedName>
        <fullName evidence="1">Protein kinase domain-containing protein</fullName>
    </recommendedName>
</protein>
<name>A0A6C0H2C9_9ZZZZ</name>
<dbReference type="InterPro" id="IPR011009">
    <property type="entry name" value="Kinase-like_dom_sf"/>
</dbReference>
<evidence type="ECO:0000313" key="2">
    <source>
        <dbReference type="EMBL" id="QHT74701.1"/>
    </source>
</evidence>
<dbReference type="InterPro" id="IPR002575">
    <property type="entry name" value="Aminoglycoside_PTrfase"/>
</dbReference>
<dbReference type="GO" id="GO:0005524">
    <property type="term" value="F:ATP binding"/>
    <property type="evidence" value="ECO:0007669"/>
    <property type="project" value="InterPro"/>
</dbReference>
<dbReference type="Pfam" id="PF01636">
    <property type="entry name" value="APH"/>
    <property type="match status" value="1"/>
</dbReference>
<reference evidence="2" key="1">
    <citation type="journal article" date="2020" name="Nature">
        <title>Giant virus diversity and host interactions through global metagenomics.</title>
        <authorList>
            <person name="Schulz F."/>
            <person name="Roux S."/>
            <person name="Paez-Espino D."/>
            <person name="Jungbluth S."/>
            <person name="Walsh D.A."/>
            <person name="Denef V.J."/>
            <person name="McMahon K.D."/>
            <person name="Konstantinidis K.T."/>
            <person name="Eloe-Fadrosh E.A."/>
            <person name="Kyrpides N.C."/>
            <person name="Woyke T."/>
        </authorList>
    </citation>
    <scope>NUCLEOTIDE SEQUENCE</scope>
    <source>
        <strain evidence="2">GVMAG-M-3300023179-59</strain>
    </source>
</reference>
<dbReference type="InterPro" id="IPR000719">
    <property type="entry name" value="Prot_kinase_dom"/>
</dbReference>
<evidence type="ECO:0000259" key="1">
    <source>
        <dbReference type="PROSITE" id="PS50011"/>
    </source>
</evidence>
<accession>A0A6C0H2C9</accession>
<dbReference type="PROSITE" id="PS50011">
    <property type="entry name" value="PROTEIN_KINASE_DOM"/>
    <property type="match status" value="1"/>
</dbReference>
<dbReference type="Gene3D" id="1.10.510.10">
    <property type="entry name" value="Transferase(Phosphotransferase) domain 1"/>
    <property type="match status" value="1"/>
</dbReference>
<dbReference type="SUPFAM" id="SSF56112">
    <property type="entry name" value="Protein kinase-like (PK-like)"/>
    <property type="match status" value="1"/>
</dbReference>
<proteinExistence type="predicted"/>
<feature type="domain" description="Protein kinase" evidence="1">
    <location>
        <begin position="1"/>
        <end position="346"/>
    </location>
</feature>
<dbReference type="EMBL" id="MN739856">
    <property type="protein sequence ID" value="QHT74701.1"/>
    <property type="molecule type" value="Genomic_DNA"/>
</dbReference>
<organism evidence="2">
    <name type="scientific">viral metagenome</name>
    <dbReference type="NCBI Taxonomy" id="1070528"/>
    <lineage>
        <taxon>unclassified sequences</taxon>
        <taxon>metagenomes</taxon>
        <taxon>organismal metagenomes</taxon>
    </lineage>
</organism>
<dbReference type="GO" id="GO:0004672">
    <property type="term" value="F:protein kinase activity"/>
    <property type="evidence" value="ECO:0007669"/>
    <property type="project" value="InterPro"/>
</dbReference>
<dbReference type="AlphaFoldDB" id="A0A6C0H2C9"/>